<dbReference type="AlphaFoldDB" id="A0A8J3BSL8"/>
<keyword evidence="4" id="KW-0676">Redox-active center</keyword>
<keyword evidence="3" id="KW-1015">Disulfide bond</keyword>
<reference evidence="6" key="2">
    <citation type="submission" date="2020-09" db="EMBL/GenBank/DDBJ databases">
        <authorList>
            <person name="Sun Q."/>
            <person name="Ohkuma M."/>
        </authorList>
    </citation>
    <scope>NUCLEOTIDE SEQUENCE</scope>
    <source>
        <strain evidence="6">JCM 12862</strain>
    </source>
</reference>
<dbReference type="Proteomes" id="UP000612329">
    <property type="component" value="Unassembled WGS sequence"/>
</dbReference>
<evidence type="ECO:0000259" key="5">
    <source>
        <dbReference type="PROSITE" id="PS51352"/>
    </source>
</evidence>
<dbReference type="Gene3D" id="3.40.30.10">
    <property type="entry name" value="Glutaredoxin"/>
    <property type="match status" value="1"/>
</dbReference>
<keyword evidence="2" id="KW-0201">Cytochrome c-type biogenesis</keyword>
<evidence type="ECO:0000256" key="2">
    <source>
        <dbReference type="ARBA" id="ARBA00022748"/>
    </source>
</evidence>
<keyword evidence="7" id="KW-1185">Reference proteome</keyword>
<proteinExistence type="predicted"/>
<evidence type="ECO:0000256" key="1">
    <source>
        <dbReference type="ARBA" id="ARBA00004196"/>
    </source>
</evidence>
<dbReference type="InterPro" id="IPR013766">
    <property type="entry name" value="Thioredoxin_domain"/>
</dbReference>
<dbReference type="PROSITE" id="PS00194">
    <property type="entry name" value="THIOREDOXIN_1"/>
    <property type="match status" value="1"/>
</dbReference>
<dbReference type="GO" id="GO:0016491">
    <property type="term" value="F:oxidoreductase activity"/>
    <property type="evidence" value="ECO:0007669"/>
    <property type="project" value="InterPro"/>
</dbReference>
<reference evidence="6" key="1">
    <citation type="journal article" date="2014" name="Int. J. Syst. Evol. Microbiol.">
        <title>Complete genome sequence of Corynebacterium casei LMG S-19264T (=DSM 44701T), isolated from a smear-ripened cheese.</title>
        <authorList>
            <consortium name="US DOE Joint Genome Institute (JGI-PGF)"/>
            <person name="Walter F."/>
            <person name="Albersmeier A."/>
            <person name="Kalinowski J."/>
            <person name="Ruckert C."/>
        </authorList>
    </citation>
    <scope>NUCLEOTIDE SEQUENCE</scope>
    <source>
        <strain evidence="6">JCM 12862</strain>
    </source>
</reference>
<gene>
    <name evidence="6" type="ORF">GCM10007962_19080</name>
</gene>
<dbReference type="PANTHER" id="PTHR42852:SF6">
    <property type="entry name" value="THIOL:DISULFIDE INTERCHANGE PROTEIN DSBE"/>
    <property type="match status" value="1"/>
</dbReference>
<dbReference type="EMBL" id="BMNR01000004">
    <property type="protein sequence ID" value="GGK25010.1"/>
    <property type="molecule type" value="Genomic_DNA"/>
</dbReference>
<comment type="subcellular location">
    <subcellularLocation>
        <location evidence="1">Cell envelope</location>
    </subcellularLocation>
</comment>
<dbReference type="CDD" id="cd02966">
    <property type="entry name" value="TlpA_like_family"/>
    <property type="match status" value="1"/>
</dbReference>
<dbReference type="InterPro" id="IPR013740">
    <property type="entry name" value="Redoxin"/>
</dbReference>
<comment type="caution">
    <text evidence="6">The sequence shown here is derived from an EMBL/GenBank/DDBJ whole genome shotgun (WGS) entry which is preliminary data.</text>
</comment>
<evidence type="ECO:0000313" key="6">
    <source>
        <dbReference type="EMBL" id="GGK25010.1"/>
    </source>
</evidence>
<dbReference type="InterPro" id="IPR017937">
    <property type="entry name" value="Thioredoxin_CS"/>
</dbReference>
<sequence>MACHSPTDISGQLEGTINKDTKIYLIEPNGLREVAASYLGKVIDSTLVNSDGSFEFQNLPKTKEAKLFELAIQQSDKSPNYLQTDNPNKANYMPILWQPGESLQIAAKLDEFQKSFSIEYPSETNKGLLDLRDIKQRAYQTFLAGKHWNVENGSQLLEKEHAILQYQNKLITFADSTKYLMPALVALRWVSPENDYERVPEFLVSQCEKWTKKQPDNPWVKQLCAESDRANLPVLIGDVFPNLELPMLTKDTLTIKSQLGNKLTIVDLWASWCAPCRKENREVLVPLWDLYHGQGLQIIAYALESDETAWKEAAEHDGASKWLQASDLQGDDAPFLKKIRIQTIPANFILDDKGLVIAKNIHGKALLDFVKTYINK</sequence>
<evidence type="ECO:0000256" key="3">
    <source>
        <dbReference type="ARBA" id="ARBA00023157"/>
    </source>
</evidence>
<evidence type="ECO:0000256" key="4">
    <source>
        <dbReference type="ARBA" id="ARBA00023284"/>
    </source>
</evidence>
<accession>A0A8J3BSL8</accession>
<dbReference type="GO" id="GO:0030313">
    <property type="term" value="C:cell envelope"/>
    <property type="evidence" value="ECO:0007669"/>
    <property type="project" value="UniProtKB-SubCell"/>
</dbReference>
<evidence type="ECO:0000313" key="7">
    <source>
        <dbReference type="Proteomes" id="UP000612329"/>
    </source>
</evidence>
<feature type="domain" description="Thioredoxin" evidence="5">
    <location>
        <begin position="234"/>
        <end position="376"/>
    </location>
</feature>
<dbReference type="SUPFAM" id="SSF52833">
    <property type="entry name" value="Thioredoxin-like"/>
    <property type="match status" value="1"/>
</dbReference>
<dbReference type="Pfam" id="PF08534">
    <property type="entry name" value="Redoxin"/>
    <property type="match status" value="1"/>
</dbReference>
<protein>
    <recommendedName>
        <fullName evidence="5">Thioredoxin domain-containing protein</fullName>
    </recommendedName>
</protein>
<name>A0A8J3BSL8_9FLAO</name>
<dbReference type="PROSITE" id="PS51352">
    <property type="entry name" value="THIOREDOXIN_2"/>
    <property type="match status" value="1"/>
</dbReference>
<organism evidence="6 7">
    <name type="scientific">Yeosuana aromativorans</name>
    <dbReference type="NCBI Taxonomy" id="288019"/>
    <lineage>
        <taxon>Bacteria</taxon>
        <taxon>Pseudomonadati</taxon>
        <taxon>Bacteroidota</taxon>
        <taxon>Flavobacteriia</taxon>
        <taxon>Flavobacteriales</taxon>
        <taxon>Flavobacteriaceae</taxon>
        <taxon>Yeosuana</taxon>
    </lineage>
</organism>
<dbReference type="InterPro" id="IPR050553">
    <property type="entry name" value="Thioredoxin_ResA/DsbE_sf"/>
</dbReference>
<dbReference type="InterPro" id="IPR036249">
    <property type="entry name" value="Thioredoxin-like_sf"/>
</dbReference>
<dbReference type="GO" id="GO:0017004">
    <property type="term" value="P:cytochrome complex assembly"/>
    <property type="evidence" value="ECO:0007669"/>
    <property type="project" value="UniProtKB-KW"/>
</dbReference>
<dbReference type="PANTHER" id="PTHR42852">
    <property type="entry name" value="THIOL:DISULFIDE INTERCHANGE PROTEIN DSBE"/>
    <property type="match status" value="1"/>
</dbReference>